<dbReference type="Proteomes" id="UP001302429">
    <property type="component" value="Chromosome"/>
</dbReference>
<evidence type="ECO:0000256" key="1">
    <source>
        <dbReference type="SAM" id="MobiDB-lite"/>
    </source>
</evidence>
<feature type="signal peptide" evidence="2">
    <location>
        <begin position="1"/>
        <end position="29"/>
    </location>
</feature>
<dbReference type="EMBL" id="CP136594">
    <property type="protein sequence ID" value="WOE73850.1"/>
    <property type="molecule type" value="Genomic_DNA"/>
</dbReference>
<accession>A0AA97I0K3</accession>
<feature type="region of interest" description="Disordered" evidence="1">
    <location>
        <begin position="107"/>
        <end position="130"/>
    </location>
</feature>
<dbReference type="Pfam" id="PF07027">
    <property type="entry name" value="DUF1318"/>
    <property type="match status" value="1"/>
</dbReference>
<feature type="chain" id="PRO_5041721304" evidence="2">
    <location>
        <begin position="30"/>
        <end position="130"/>
    </location>
</feature>
<reference evidence="3 4" key="1">
    <citation type="submission" date="2023-10" db="EMBL/GenBank/DDBJ databases">
        <title>Complete genome sequence of a Sphingomonadaceae bacterium.</title>
        <authorList>
            <person name="Yan C."/>
        </authorList>
    </citation>
    <scope>NUCLEOTIDE SEQUENCE [LARGE SCALE GENOMIC DNA]</scope>
    <source>
        <strain evidence="3 4">SCSIO 66989</strain>
    </source>
</reference>
<dbReference type="RefSeq" id="WP_317080075.1">
    <property type="nucleotide sequence ID" value="NZ_CP136594.1"/>
</dbReference>
<gene>
    <name evidence="3" type="ORF">RB602_08195</name>
</gene>
<evidence type="ECO:0000256" key="2">
    <source>
        <dbReference type="SAM" id="SignalP"/>
    </source>
</evidence>
<keyword evidence="2" id="KW-0732">Signal</keyword>
<protein>
    <submittedName>
        <fullName evidence="3">YdbL family protein</fullName>
    </submittedName>
</protein>
<feature type="compositionally biased region" description="Basic and acidic residues" evidence="1">
    <location>
        <begin position="116"/>
        <end position="130"/>
    </location>
</feature>
<dbReference type="KEGG" id="acoa:RB602_08195"/>
<dbReference type="InterPro" id="IPR008309">
    <property type="entry name" value="YdbL"/>
</dbReference>
<dbReference type="AlphaFoldDB" id="A0AA97I0K3"/>
<proteinExistence type="predicted"/>
<evidence type="ECO:0000313" key="4">
    <source>
        <dbReference type="Proteomes" id="UP001302429"/>
    </source>
</evidence>
<keyword evidence="4" id="KW-1185">Reference proteome</keyword>
<name>A0AA97I0K3_9SPHN</name>
<organism evidence="3 4">
    <name type="scientific">Alterisphingorhabdus coralli</name>
    <dbReference type="NCBI Taxonomy" id="3071408"/>
    <lineage>
        <taxon>Bacteria</taxon>
        <taxon>Pseudomonadati</taxon>
        <taxon>Pseudomonadota</taxon>
        <taxon>Alphaproteobacteria</taxon>
        <taxon>Sphingomonadales</taxon>
        <taxon>Sphingomonadaceae</taxon>
        <taxon>Alterisphingorhabdus (ex Yan et al. 2024)</taxon>
    </lineage>
</organism>
<evidence type="ECO:0000313" key="3">
    <source>
        <dbReference type="EMBL" id="WOE73850.1"/>
    </source>
</evidence>
<sequence>MVDLSTKVSAALVPVAAVALFFSPAVVSAQSMTYKSAKASGVIGEKPDGYLAVVNGGNAEARRVVDSVNIKRKAKYTELASQKGVTVQEVALSTGCNLITKLQPGQKYMTPSGQWKTRDGSPPERDARCP</sequence>